<dbReference type="RefSeq" id="WP_110520592.1">
    <property type="nucleotide sequence ID" value="NZ_PDOF01000002.1"/>
</dbReference>
<dbReference type="EMBL" id="PDOF01000002">
    <property type="protein sequence ID" value="PYZ96664.1"/>
    <property type="molecule type" value="Genomic_DNA"/>
</dbReference>
<reference evidence="2 3" key="1">
    <citation type="submission" date="2017-10" db="EMBL/GenBank/DDBJ databases">
        <title>Bacillus sp. nov., a halophilic bacterium isolated from a Yangshapao Lake.</title>
        <authorList>
            <person name="Wang H."/>
        </authorList>
    </citation>
    <scope>NUCLEOTIDE SEQUENCE [LARGE SCALE GENOMIC DNA]</scope>
    <source>
        <strain evidence="2 3">YSP-3</strain>
    </source>
</reference>
<keyword evidence="3" id="KW-1185">Reference proteome</keyword>
<dbReference type="OrthoDB" id="2669408at2"/>
<keyword evidence="1" id="KW-1133">Transmembrane helix</keyword>
<dbReference type="Proteomes" id="UP000248066">
    <property type="component" value="Unassembled WGS sequence"/>
</dbReference>
<dbReference type="AlphaFoldDB" id="A0A2W0H491"/>
<gene>
    <name evidence="2" type="ORF">CR205_13270</name>
</gene>
<feature type="transmembrane region" description="Helical" evidence="1">
    <location>
        <begin position="124"/>
        <end position="146"/>
    </location>
</feature>
<proteinExistence type="predicted"/>
<comment type="caution">
    <text evidence="2">The sequence shown here is derived from an EMBL/GenBank/DDBJ whole genome shotgun (WGS) entry which is preliminary data.</text>
</comment>
<evidence type="ECO:0000256" key="1">
    <source>
        <dbReference type="SAM" id="Phobius"/>
    </source>
</evidence>
<evidence type="ECO:0000313" key="3">
    <source>
        <dbReference type="Proteomes" id="UP000248066"/>
    </source>
</evidence>
<keyword evidence="1" id="KW-0812">Transmembrane</keyword>
<name>A0A2W0H491_9BACI</name>
<feature type="transmembrane region" description="Helical" evidence="1">
    <location>
        <begin position="72"/>
        <end position="91"/>
    </location>
</feature>
<evidence type="ECO:0000313" key="2">
    <source>
        <dbReference type="EMBL" id="PYZ96664.1"/>
    </source>
</evidence>
<accession>A0A2W0H491</accession>
<organism evidence="2 3">
    <name type="scientific">Alteribacter lacisalsi</name>
    <dbReference type="NCBI Taxonomy" id="2045244"/>
    <lineage>
        <taxon>Bacteria</taxon>
        <taxon>Bacillati</taxon>
        <taxon>Bacillota</taxon>
        <taxon>Bacilli</taxon>
        <taxon>Bacillales</taxon>
        <taxon>Bacillaceae</taxon>
        <taxon>Alteribacter</taxon>
    </lineage>
</organism>
<sequence length="156" mass="18430">MKNKRRKGESVTVHNNKVPWHIWLVGLLFLFIYGYGIYDYFMMLGLNSAYYNSNNFGEAVYEYFADYPIVPLVFWTINVFSGLIASILLLFRTRWAMWAALISAISMLCLQVLTFSFINRWNVLGPWISLFDITLLLMTFSLFYYCRRLLKRGVLQ</sequence>
<feature type="transmembrane region" description="Helical" evidence="1">
    <location>
        <begin position="98"/>
        <end position="118"/>
    </location>
</feature>
<keyword evidence="1" id="KW-0472">Membrane</keyword>
<protein>
    <submittedName>
        <fullName evidence="2">Uncharacterized protein</fullName>
    </submittedName>
</protein>
<feature type="transmembrane region" description="Helical" evidence="1">
    <location>
        <begin position="20"/>
        <end position="38"/>
    </location>
</feature>